<dbReference type="InterPro" id="IPR000182">
    <property type="entry name" value="GNAT_dom"/>
</dbReference>
<feature type="domain" description="N-acetyltransferase" evidence="1">
    <location>
        <begin position="210"/>
        <end position="365"/>
    </location>
</feature>
<organism evidence="2 3">
    <name type="scientific">Parasphingorhabdus marina DSM 22363</name>
    <dbReference type="NCBI Taxonomy" id="1123272"/>
    <lineage>
        <taxon>Bacteria</taxon>
        <taxon>Pseudomonadati</taxon>
        <taxon>Pseudomonadota</taxon>
        <taxon>Alphaproteobacteria</taxon>
        <taxon>Sphingomonadales</taxon>
        <taxon>Sphingomonadaceae</taxon>
        <taxon>Parasphingorhabdus</taxon>
    </lineage>
</organism>
<keyword evidence="2" id="KW-0808">Transferase</keyword>
<evidence type="ECO:0000313" key="2">
    <source>
        <dbReference type="EMBL" id="SIN59723.1"/>
    </source>
</evidence>
<name>A0A1N6CME4_9SPHN</name>
<dbReference type="PANTHER" id="PTHR41368:SF1">
    <property type="entry name" value="PROTEIN YGHO"/>
    <property type="match status" value="1"/>
</dbReference>
<dbReference type="InterPro" id="IPR016181">
    <property type="entry name" value="Acyl_CoA_acyltransferase"/>
</dbReference>
<accession>A0A1N6CME4</accession>
<dbReference type="EMBL" id="FSQW01000001">
    <property type="protein sequence ID" value="SIN59723.1"/>
    <property type="molecule type" value="Genomic_DNA"/>
</dbReference>
<proteinExistence type="predicted"/>
<evidence type="ECO:0000313" key="3">
    <source>
        <dbReference type="Proteomes" id="UP000185192"/>
    </source>
</evidence>
<dbReference type="SUPFAM" id="SSF55729">
    <property type="entry name" value="Acyl-CoA N-acyltransferases (Nat)"/>
    <property type="match status" value="1"/>
</dbReference>
<dbReference type="STRING" id="1123272.SAMN02745824_0258"/>
<keyword evidence="3" id="KW-1185">Reference proteome</keyword>
<dbReference type="OrthoDB" id="9806005at2"/>
<dbReference type="AlphaFoldDB" id="A0A1N6CME4"/>
<dbReference type="Pfam" id="PF00583">
    <property type="entry name" value="Acetyltransf_1"/>
    <property type="match status" value="1"/>
</dbReference>
<protein>
    <submittedName>
        <fullName evidence="2">Acetyltransferase (GNAT) family protein</fullName>
    </submittedName>
</protein>
<dbReference type="GO" id="GO:0016747">
    <property type="term" value="F:acyltransferase activity, transferring groups other than amino-acyl groups"/>
    <property type="evidence" value="ECO:0007669"/>
    <property type="project" value="InterPro"/>
</dbReference>
<sequence length="366" mass="41697">MIKLHTGDRQAFFDVPFNVYAREDGYVSPLRSDIFRMLDESKNPLLLDNNPYAFWTAHVDGKAKGRIISLVYKKSNARHGTNRAQFGFFDCANDPEIAGTLLNAAEIFARDQGCDELVGNFNLTAMQQAGVMTDGFGARAYTDMIANPRHIPELLTAHGYEAWFPMTTFEVDLDTAVPPRADFDDLTRRGYHFAPVDKSEFQQRFEDARIVLNDGFDENPMFVPLTPEEFQFQAGEMMSILDPRLSSILMHDDRPVGTVICIPDLNGFLTATRSRFRLMTPIHFLRYRLNRRRAVIIFYSVAKDHHGQGLMGAMLNRTIAALRQAKYEQLGITWIADENPASLRQMEKIGARPLQNLHLFRKSIPQ</sequence>
<gene>
    <name evidence="2" type="ORF">SAMN02745824_0258</name>
</gene>
<dbReference type="PROSITE" id="PS51186">
    <property type="entry name" value="GNAT"/>
    <property type="match status" value="1"/>
</dbReference>
<dbReference type="InterPro" id="IPR039968">
    <property type="entry name" value="BcerS-like"/>
</dbReference>
<dbReference type="Gene3D" id="3.40.630.30">
    <property type="match status" value="1"/>
</dbReference>
<dbReference type="PANTHER" id="PTHR41368">
    <property type="entry name" value="PROTEIN YGHO"/>
    <property type="match status" value="1"/>
</dbReference>
<reference evidence="3" key="1">
    <citation type="submission" date="2016-11" db="EMBL/GenBank/DDBJ databases">
        <authorList>
            <person name="Varghese N."/>
            <person name="Submissions S."/>
        </authorList>
    </citation>
    <scope>NUCLEOTIDE SEQUENCE [LARGE SCALE GENOMIC DNA]</scope>
    <source>
        <strain evidence="3">DSM 22363</strain>
    </source>
</reference>
<evidence type="ECO:0000259" key="1">
    <source>
        <dbReference type="PROSITE" id="PS51186"/>
    </source>
</evidence>
<dbReference type="Proteomes" id="UP000185192">
    <property type="component" value="Unassembled WGS sequence"/>
</dbReference>